<dbReference type="PANTHER" id="PTHR43884">
    <property type="entry name" value="ACYL-COA DEHYDROGENASE"/>
    <property type="match status" value="1"/>
</dbReference>
<feature type="domain" description="Acyl-CoA dehydrogenase/oxidase N-terminal" evidence="7">
    <location>
        <begin position="8"/>
        <end position="118"/>
    </location>
</feature>
<comment type="cofactor">
    <cofactor evidence="1">
        <name>FAD</name>
        <dbReference type="ChEBI" id="CHEBI:57692"/>
    </cofactor>
</comment>
<dbReference type="InterPro" id="IPR037069">
    <property type="entry name" value="AcylCoA_DH/ox_N_sf"/>
</dbReference>
<keyword evidence="9" id="KW-1185">Reference proteome</keyword>
<evidence type="ECO:0000256" key="4">
    <source>
        <dbReference type="ARBA" id="ARBA00022827"/>
    </source>
</evidence>
<dbReference type="Proteomes" id="UP000503011">
    <property type="component" value="Chromosome"/>
</dbReference>
<comment type="similarity">
    <text evidence="2">Belongs to the acyl-CoA dehydrogenase family.</text>
</comment>
<dbReference type="PANTHER" id="PTHR43884:SF20">
    <property type="entry name" value="ACYL-COA DEHYDROGENASE FADE28"/>
    <property type="match status" value="1"/>
</dbReference>
<gene>
    <name evidence="8" type="ORF">Psuf_058990</name>
</gene>
<reference evidence="8 9" key="1">
    <citation type="submission" date="2020-03" db="EMBL/GenBank/DDBJ databases">
        <title>Whole genome shotgun sequence of Phytohabitans suffuscus NBRC 105367.</title>
        <authorList>
            <person name="Komaki H."/>
            <person name="Tamura T."/>
        </authorList>
    </citation>
    <scope>NUCLEOTIDE SEQUENCE [LARGE SCALE GENOMIC DNA]</scope>
    <source>
        <strain evidence="8 9">NBRC 105367</strain>
    </source>
</reference>
<dbReference type="GO" id="GO:0003995">
    <property type="term" value="F:acyl-CoA dehydrogenase activity"/>
    <property type="evidence" value="ECO:0007669"/>
    <property type="project" value="TreeGrafter"/>
</dbReference>
<evidence type="ECO:0000256" key="3">
    <source>
        <dbReference type="ARBA" id="ARBA00022630"/>
    </source>
</evidence>
<keyword evidence="5" id="KW-0560">Oxidoreductase</keyword>
<dbReference type="InterPro" id="IPR046373">
    <property type="entry name" value="Acyl-CoA_Oxase/DH_mid-dom_sf"/>
</dbReference>
<evidence type="ECO:0000313" key="8">
    <source>
        <dbReference type="EMBL" id="BCB88586.1"/>
    </source>
</evidence>
<dbReference type="Gene3D" id="2.40.110.10">
    <property type="entry name" value="Butyryl-CoA Dehydrogenase, subunit A, domain 2"/>
    <property type="match status" value="1"/>
</dbReference>
<dbReference type="CDD" id="cd00567">
    <property type="entry name" value="ACAD"/>
    <property type="match status" value="1"/>
</dbReference>
<name>A0A6F8YRA1_9ACTN</name>
<dbReference type="SUPFAM" id="SSF56645">
    <property type="entry name" value="Acyl-CoA dehydrogenase NM domain-like"/>
    <property type="match status" value="1"/>
</dbReference>
<dbReference type="KEGG" id="psuu:Psuf_058990"/>
<dbReference type="Gene3D" id="1.10.540.10">
    <property type="entry name" value="Acyl-CoA dehydrogenase/oxidase, N-terminal domain"/>
    <property type="match status" value="1"/>
</dbReference>
<sequence length="371" mass="39895">MDFELDDVQRDMQAVVRDFLKERSSEEAVRVAMDTPSGYDPDVWKQMAEQLGLQGLIVPEEFGGTGLGYVELGAVLEEMGRMLLCAPYFSTAVLAPTLLRLLEDAKANAAYLPGIASGSIIATVALTEDGGAIGEEAVTLRAEPTADGWRLTGSKNYVLDGHTADLLLVVARSAGGVSVFAVEGTATGLVREALPTMDQTRKQARLTLADTPAILVAAEGAAWPAVDTMLDIAAVMLAAEQTGGAQRALDLAVEYAKVREQFGRPIGSFQAIKHMCANMLVRVESMRSAAYYGMWAASELNEELSTVAHLTKSFCSDAYMFVTKEMIQVHGGIGFTWEHPAHLYLKRAHSSKVLLGDPAFHREQLATAIGL</sequence>
<dbReference type="AlphaFoldDB" id="A0A6F8YRA1"/>
<evidence type="ECO:0000256" key="1">
    <source>
        <dbReference type="ARBA" id="ARBA00001974"/>
    </source>
</evidence>
<dbReference type="EMBL" id="AP022871">
    <property type="protein sequence ID" value="BCB88586.1"/>
    <property type="molecule type" value="Genomic_DNA"/>
</dbReference>
<evidence type="ECO:0000313" key="9">
    <source>
        <dbReference type="Proteomes" id="UP000503011"/>
    </source>
</evidence>
<keyword evidence="4" id="KW-0274">FAD</keyword>
<evidence type="ECO:0000256" key="5">
    <source>
        <dbReference type="ARBA" id="ARBA00023002"/>
    </source>
</evidence>
<dbReference type="GO" id="GO:0050660">
    <property type="term" value="F:flavin adenine dinucleotide binding"/>
    <property type="evidence" value="ECO:0007669"/>
    <property type="project" value="InterPro"/>
</dbReference>
<dbReference type="InterPro" id="IPR036250">
    <property type="entry name" value="AcylCo_DH-like_C"/>
</dbReference>
<dbReference type="SUPFAM" id="SSF47203">
    <property type="entry name" value="Acyl-CoA dehydrogenase C-terminal domain-like"/>
    <property type="match status" value="1"/>
</dbReference>
<dbReference type="Gene3D" id="1.20.140.10">
    <property type="entry name" value="Butyryl-CoA Dehydrogenase, subunit A, domain 3"/>
    <property type="match status" value="1"/>
</dbReference>
<dbReference type="Pfam" id="PF02771">
    <property type="entry name" value="Acyl-CoA_dh_N"/>
    <property type="match status" value="1"/>
</dbReference>
<protein>
    <submittedName>
        <fullName evidence="8">Acyl-CoA dehydrogenase</fullName>
    </submittedName>
</protein>
<keyword evidence="3" id="KW-0285">Flavoprotein</keyword>
<dbReference type="InterPro" id="IPR013786">
    <property type="entry name" value="AcylCoA_DH/ox_N"/>
</dbReference>
<accession>A0A6F8YRA1</accession>
<evidence type="ECO:0000259" key="6">
    <source>
        <dbReference type="Pfam" id="PF00441"/>
    </source>
</evidence>
<dbReference type="InterPro" id="IPR009075">
    <property type="entry name" value="AcylCo_DH/oxidase_C"/>
</dbReference>
<reference evidence="8 9" key="2">
    <citation type="submission" date="2020-03" db="EMBL/GenBank/DDBJ databases">
        <authorList>
            <person name="Ichikawa N."/>
            <person name="Kimura A."/>
            <person name="Kitahashi Y."/>
            <person name="Uohara A."/>
        </authorList>
    </citation>
    <scope>NUCLEOTIDE SEQUENCE [LARGE SCALE GENOMIC DNA]</scope>
    <source>
        <strain evidence="8 9">NBRC 105367</strain>
    </source>
</reference>
<evidence type="ECO:0000256" key="2">
    <source>
        <dbReference type="ARBA" id="ARBA00009347"/>
    </source>
</evidence>
<dbReference type="Pfam" id="PF00441">
    <property type="entry name" value="Acyl-CoA_dh_1"/>
    <property type="match status" value="1"/>
</dbReference>
<organism evidence="8 9">
    <name type="scientific">Phytohabitans suffuscus</name>
    <dbReference type="NCBI Taxonomy" id="624315"/>
    <lineage>
        <taxon>Bacteria</taxon>
        <taxon>Bacillati</taxon>
        <taxon>Actinomycetota</taxon>
        <taxon>Actinomycetes</taxon>
        <taxon>Micromonosporales</taxon>
        <taxon>Micromonosporaceae</taxon>
    </lineage>
</organism>
<feature type="domain" description="Acyl-CoA dehydrogenase/oxidase C-terminal" evidence="6">
    <location>
        <begin position="223"/>
        <end position="369"/>
    </location>
</feature>
<evidence type="ECO:0000259" key="7">
    <source>
        <dbReference type="Pfam" id="PF02771"/>
    </source>
</evidence>
<proteinExistence type="inferred from homology"/>
<dbReference type="InterPro" id="IPR009100">
    <property type="entry name" value="AcylCoA_DH/oxidase_NM_dom_sf"/>
</dbReference>